<proteinExistence type="predicted"/>
<dbReference type="Gene3D" id="1.25.40.420">
    <property type="match status" value="1"/>
</dbReference>
<dbReference type="Pfam" id="PF07707">
    <property type="entry name" value="BACK"/>
    <property type="match status" value="1"/>
</dbReference>
<dbReference type="InterPro" id="IPR011705">
    <property type="entry name" value="BACK"/>
</dbReference>
<organism evidence="2 3">
    <name type="scientific">Amblyomma americanum</name>
    <name type="common">Lone star tick</name>
    <dbReference type="NCBI Taxonomy" id="6943"/>
    <lineage>
        <taxon>Eukaryota</taxon>
        <taxon>Metazoa</taxon>
        <taxon>Ecdysozoa</taxon>
        <taxon>Arthropoda</taxon>
        <taxon>Chelicerata</taxon>
        <taxon>Arachnida</taxon>
        <taxon>Acari</taxon>
        <taxon>Parasitiformes</taxon>
        <taxon>Ixodida</taxon>
        <taxon>Ixodoidea</taxon>
        <taxon>Ixodidae</taxon>
        <taxon>Amblyomminae</taxon>
        <taxon>Amblyomma</taxon>
    </lineage>
</organism>
<evidence type="ECO:0000259" key="1">
    <source>
        <dbReference type="Pfam" id="PF07707"/>
    </source>
</evidence>
<dbReference type="Proteomes" id="UP001321473">
    <property type="component" value="Unassembled WGS sequence"/>
</dbReference>
<evidence type="ECO:0000313" key="2">
    <source>
        <dbReference type="EMBL" id="KAK8761381.1"/>
    </source>
</evidence>
<comment type="caution">
    <text evidence="2">The sequence shown here is derived from an EMBL/GenBank/DDBJ whole genome shotgun (WGS) entry which is preliminary data.</text>
</comment>
<protein>
    <recommendedName>
        <fullName evidence="1">BACK domain-containing protein</fullName>
    </recommendedName>
</protein>
<evidence type="ECO:0000313" key="3">
    <source>
        <dbReference type="Proteomes" id="UP001321473"/>
    </source>
</evidence>
<sequence>MGDFEVLMCLKEGGPGREFTISTDVLRASSPYLRGLLYQALGSSHLRLQLDGISQLAFEGLKAYLRNRTRQFLELDWQTLCSLTCSDVLGTSCETKVLLATLSWLEHDYQVRLPDDPGMDSPRNLLVPS</sequence>
<reference evidence="2 3" key="1">
    <citation type="journal article" date="2023" name="Arcadia Sci">
        <title>De novo assembly of a long-read Amblyomma americanum tick genome.</title>
        <authorList>
            <person name="Chou S."/>
            <person name="Poskanzer K.E."/>
            <person name="Rollins M."/>
            <person name="Thuy-Boun P.S."/>
        </authorList>
    </citation>
    <scope>NUCLEOTIDE SEQUENCE [LARGE SCALE GENOMIC DNA]</scope>
    <source>
        <strain evidence="2">F_SG_1</strain>
        <tissue evidence="2">Salivary glands</tissue>
    </source>
</reference>
<name>A0AAQ4DFZ1_AMBAM</name>
<dbReference type="AlphaFoldDB" id="A0AAQ4DFZ1"/>
<keyword evidence="3" id="KW-1185">Reference proteome</keyword>
<accession>A0AAQ4DFZ1</accession>
<feature type="domain" description="BACK" evidence="1">
    <location>
        <begin position="69"/>
        <end position="112"/>
    </location>
</feature>
<gene>
    <name evidence="2" type="ORF">V5799_027352</name>
</gene>
<dbReference type="EMBL" id="JARKHS020031229">
    <property type="protein sequence ID" value="KAK8761381.1"/>
    <property type="molecule type" value="Genomic_DNA"/>
</dbReference>